<dbReference type="InterPro" id="IPR035952">
    <property type="entry name" value="Rhomboid-like_sf"/>
</dbReference>
<dbReference type="InterPro" id="IPR051739">
    <property type="entry name" value="Rhomboid_IM_Serine_Proteases"/>
</dbReference>
<feature type="transmembrane region" description="Helical" evidence="7">
    <location>
        <begin position="215"/>
        <end position="232"/>
    </location>
</feature>
<dbReference type="PANTHER" id="PTHR45840:SF2">
    <property type="entry name" value="PROTEIN RHOMBOID-RELATED"/>
    <property type="match status" value="1"/>
</dbReference>
<gene>
    <name evidence="9" type="ORF">BRAN1462_LOCUS3220</name>
</gene>
<keyword evidence="5 7" id="KW-0472">Membrane</keyword>
<dbReference type="InterPro" id="IPR022764">
    <property type="entry name" value="Peptidase_S54_rhomboid_dom"/>
</dbReference>
<feature type="domain" description="Peptidase S54 rhomboid" evidence="8">
    <location>
        <begin position="173"/>
        <end position="316"/>
    </location>
</feature>
<dbReference type="GO" id="GO:0016020">
    <property type="term" value="C:membrane"/>
    <property type="evidence" value="ECO:0007669"/>
    <property type="project" value="UniProtKB-SubCell"/>
</dbReference>
<dbReference type="GO" id="GO:0004252">
    <property type="term" value="F:serine-type endopeptidase activity"/>
    <property type="evidence" value="ECO:0007669"/>
    <property type="project" value="InterPro"/>
</dbReference>
<proteinExistence type="inferred from homology"/>
<organism evidence="9">
    <name type="scientific">Zooxanthella nutricula</name>
    <dbReference type="NCBI Taxonomy" id="1333877"/>
    <lineage>
        <taxon>Eukaryota</taxon>
        <taxon>Sar</taxon>
        <taxon>Alveolata</taxon>
        <taxon>Dinophyceae</taxon>
        <taxon>Peridiniales</taxon>
        <taxon>Peridiniales incertae sedis</taxon>
        <taxon>Zooxanthella</taxon>
    </lineage>
</organism>
<evidence type="ECO:0000259" key="8">
    <source>
        <dbReference type="Pfam" id="PF01694"/>
    </source>
</evidence>
<feature type="transmembrane region" description="Helical" evidence="7">
    <location>
        <begin position="183"/>
        <end position="203"/>
    </location>
</feature>
<feature type="transmembrane region" description="Helical" evidence="7">
    <location>
        <begin position="118"/>
        <end position="136"/>
    </location>
</feature>
<evidence type="ECO:0000256" key="6">
    <source>
        <dbReference type="SAM" id="MobiDB-lite"/>
    </source>
</evidence>
<comment type="similarity">
    <text evidence="2">Belongs to the peptidase S54 family.</text>
</comment>
<keyword evidence="4 7" id="KW-1133">Transmembrane helix</keyword>
<keyword evidence="3 7" id="KW-0812">Transmembrane</keyword>
<evidence type="ECO:0000313" key="9">
    <source>
        <dbReference type="EMBL" id="CAD9495056.1"/>
    </source>
</evidence>
<feature type="region of interest" description="Disordered" evidence="6">
    <location>
        <begin position="1"/>
        <end position="20"/>
    </location>
</feature>
<accession>A0A7S2HMH1</accession>
<feature type="transmembrane region" description="Helical" evidence="7">
    <location>
        <begin position="325"/>
        <end position="349"/>
    </location>
</feature>
<sequence>MLNNELGSDPPPASRAAPKVYSVEDEDDGETFDAGNAVIFHVDEAFVKEQQHQQGLRWDERMRGLLGETTKVLEVPSDERVVIELPERLGGPDKFVVAAILLDKNYDHIWSFYTSRPIFICLQTFTCVVLWVWFALQDAGRSGSFANTMGGLETVWPGSTALQLTHDCEDYRQQVWRWWSYQFTHVSLAHIAFNAGLNLVLGVPLEQFHGSLKMFVMYELGVFGGACCYFLADGHNKVVGTSGGCFALIGIRVGDLIMNWNQRPYRYWRLLFLSALVGMEVAVEAMSEPEGGVQTSNAAHVGGAAVGLFSGVVIGRNLEREACEWVLQAAFLLLGAAFLVWSLAVGMSWPPQNIFEETPWCWLRQVSNATLFDNWDWQCVKCFSAECIQEWSMQQRIYVVSEGGCDDSGYGFSEQ</sequence>
<evidence type="ECO:0000256" key="3">
    <source>
        <dbReference type="ARBA" id="ARBA00022692"/>
    </source>
</evidence>
<dbReference type="PANTHER" id="PTHR45840">
    <property type="entry name" value="RHOMBOID-RELATED PROTEIN"/>
    <property type="match status" value="1"/>
</dbReference>
<feature type="transmembrane region" description="Helical" evidence="7">
    <location>
        <begin position="270"/>
        <end position="287"/>
    </location>
</feature>
<feature type="transmembrane region" description="Helical" evidence="7">
    <location>
        <begin position="299"/>
        <end position="318"/>
    </location>
</feature>
<name>A0A7S2HMH1_9DINO</name>
<dbReference type="AlphaFoldDB" id="A0A7S2HMH1"/>
<dbReference type="Gene3D" id="1.20.1540.10">
    <property type="entry name" value="Rhomboid-like"/>
    <property type="match status" value="1"/>
</dbReference>
<protein>
    <recommendedName>
        <fullName evidence="8">Peptidase S54 rhomboid domain-containing protein</fullName>
    </recommendedName>
</protein>
<evidence type="ECO:0000256" key="5">
    <source>
        <dbReference type="ARBA" id="ARBA00023136"/>
    </source>
</evidence>
<comment type="subcellular location">
    <subcellularLocation>
        <location evidence="1">Membrane</location>
        <topology evidence="1">Multi-pass membrane protein</topology>
    </subcellularLocation>
</comment>
<dbReference type="EMBL" id="HBGW01004898">
    <property type="protein sequence ID" value="CAD9495056.1"/>
    <property type="molecule type" value="Transcribed_RNA"/>
</dbReference>
<evidence type="ECO:0000256" key="7">
    <source>
        <dbReference type="SAM" id="Phobius"/>
    </source>
</evidence>
<evidence type="ECO:0000256" key="1">
    <source>
        <dbReference type="ARBA" id="ARBA00004141"/>
    </source>
</evidence>
<dbReference type="Pfam" id="PF01694">
    <property type="entry name" value="Rhomboid"/>
    <property type="match status" value="1"/>
</dbReference>
<reference evidence="9" key="1">
    <citation type="submission" date="2021-01" db="EMBL/GenBank/DDBJ databases">
        <authorList>
            <person name="Corre E."/>
            <person name="Pelletier E."/>
            <person name="Niang G."/>
            <person name="Scheremetjew M."/>
            <person name="Finn R."/>
            <person name="Kale V."/>
            <person name="Holt S."/>
            <person name="Cochrane G."/>
            <person name="Meng A."/>
            <person name="Brown T."/>
            <person name="Cohen L."/>
        </authorList>
    </citation>
    <scope>NUCLEOTIDE SEQUENCE</scope>
    <source>
        <strain evidence="9">RCC3387</strain>
    </source>
</reference>
<dbReference type="SUPFAM" id="SSF144091">
    <property type="entry name" value="Rhomboid-like"/>
    <property type="match status" value="1"/>
</dbReference>
<evidence type="ECO:0000256" key="2">
    <source>
        <dbReference type="ARBA" id="ARBA00009045"/>
    </source>
</evidence>
<evidence type="ECO:0000256" key="4">
    <source>
        <dbReference type="ARBA" id="ARBA00022989"/>
    </source>
</evidence>